<keyword evidence="5" id="KW-1185">Reference proteome</keyword>
<feature type="transmembrane region" description="Helical" evidence="3">
    <location>
        <begin position="98"/>
        <end position="122"/>
    </location>
</feature>
<dbReference type="PANTHER" id="PTHR44169">
    <property type="entry name" value="NADPH-DEPENDENT 1-ACYLDIHYDROXYACETONE PHOSPHATE REDUCTASE"/>
    <property type="match status" value="1"/>
</dbReference>
<keyword evidence="3" id="KW-0812">Transmembrane</keyword>
<dbReference type="PANTHER" id="PTHR44169:SF6">
    <property type="entry name" value="NADPH-DEPENDENT 1-ACYLDIHYDROXYACETONE PHOSPHATE REDUCTASE"/>
    <property type="match status" value="1"/>
</dbReference>
<evidence type="ECO:0000256" key="3">
    <source>
        <dbReference type="SAM" id="Phobius"/>
    </source>
</evidence>
<proteinExistence type="inferred from homology"/>
<reference evidence="4 5" key="1">
    <citation type="submission" date="2024-06" db="EMBL/GenBank/DDBJ databases">
        <title>Complete genome of Phlyctema vagabunda strain 19-DSS-EL-015.</title>
        <authorList>
            <person name="Fiorenzani C."/>
        </authorList>
    </citation>
    <scope>NUCLEOTIDE SEQUENCE [LARGE SCALE GENOMIC DNA]</scope>
    <source>
        <strain evidence="4 5">19-DSS-EL-015</strain>
    </source>
</reference>
<keyword evidence="2" id="KW-0560">Oxidoreductase</keyword>
<protein>
    <submittedName>
        <fullName evidence="4">Short chain dehydrogenase</fullName>
    </submittedName>
</protein>
<dbReference type="EMBL" id="JBFCZG010000010">
    <property type="protein sequence ID" value="KAL3417763.1"/>
    <property type="molecule type" value="Genomic_DNA"/>
</dbReference>
<evidence type="ECO:0000313" key="4">
    <source>
        <dbReference type="EMBL" id="KAL3417763.1"/>
    </source>
</evidence>
<evidence type="ECO:0000313" key="5">
    <source>
        <dbReference type="Proteomes" id="UP001629113"/>
    </source>
</evidence>
<comment type="caution">
    <text evidence="4">The sequence shown here is derived from an EMBL/GenBank/DDBJ whole genome shotgun (WGS) entry which is preliminary data.</text>
</comment>
<keyword evidence="3" id="KW-0472">Membrane</keyword>
<accession>A0ABR4P383</accession>
<keyword evidence="3" id="KW-1133">Transmembrane helix</keyword>
<name>A0ABR4P383_9HELO</name>
<dbReference type="Proteomes" id="UP001629113">
    <property type="component" value="Unassembled WGS sequence"/>
</dbReference>
<evidence type="ECO:0000256" key="2">
    <source>
        <dbReference type="ARBA" id="ARBA00023002"/>
    </source>
</evidence>
<gene>
    <name evidence="4" type="ORF">PVAG01_10773</name>
</gene>
<sequence>MSSDIQRLELQDFSITVADLKTGIMRSNASNSNEDRVRIVMPKSSLYDPAREAVESSMNGEKLAEGAMDTQEYRTVVVRALLKKKSPPLVWMGGLNVWLIRIAMFSMFLPFGSLDGTILLIIRL</sequence>
<organism evidence="4 5">
    <name type="scientific">Phlyctema vagabunda</name>
    <dbReference type="NCBI Taxonomy" id="108571"/>
    <lineage>
        <taxon>Eukaryota</taxon>
        <taxon>Fungi</taxon>
        <taxon>Dikarya</taxon>
        <taxon>Ascomycota</taxon>
        <taxon>Pezizomycotina</taxon>
        <taxon>Leotiomycetes</taxon>
        <taxon>Helotiales</taxon>
        <taxon>Dermateaceae</taxon>
        <taxon>Phlyctema</taxon>
    </lineage>
</organism>
<evidence type="ECO:0000256" key="1">
    <source>
        <dbReference type="ARBA" id="ARBA00006484"/>
    </source>
</evidence>
<comment type="similarity">
    <text evidence="1">Belongs to the short-chain dehydrogenases/reductases (SDR) family.</text>
</comment>